<feature type="transmembrane region" description="Helical" evidence="2">
    <location>
        <begin position="172"/>
        <end position="193"/>
    </location>
</feature>
<sequence>MPPTTSPWYDRISHISQTDWYGICAAIALASWLVWCLASRGGRWAIRWHVMQLRRLLAYPLPRPFGHLDMATVQQGSVVALLLTVNILPLVLRARSWATVHRRAANLAVMNFIPLWTGWTFGFPAHLLGIDWSAAAWTHRWVGRMVIIHSVLHGAIAILGDGQPVQAIRQHYVPVLAACSMILIVPVTLHAVVRRYPQLAMKCHYLLAVTGLASMSYHVWMRRSKSLWCLVAAAALWMFLSLASLAVPLRRRWGHTWPSVVISQHDELLRMDIAVPSAWKVEAGQYVYLWLPQAGLRTASQLPLFYVSSWEDTPGSNDARASTAEQGVELRQVATAAERDAAVPTVSQRHGSRGRTSWYTAMGHRTLRVLARPQSSALAAALYNAKHLHNIPHSALVLGPYGRPPDLAPFGIVLLIVEDIGIARVFSLIQTLVMASEQHRAMVRKLIVVWQMEDLDNRRWVNMQHLLDLDRQEFKILRFVLYYRRNRKNEPSRNPGTRVRFMTGSVDVAQTIRTYLNTRRGSMLVGVCARQSIRNQVKAIVQPSLSDDLRLLDLDVEPCHRWSNTDTTVADTTGPSRNHVQWVASRIAEGRGHSR</sequence>
<evidence type="ECO:0000256" key="1">
    <source>
        <dbReference type="ARBA" id="ARBA00022448"/>
    </source>
</evidence>
<dbReference type="GO" id="GO:0006826">
    <property type="term" value="P:iron ion transport"/>
    <property type="evidence" value="ECO:0007669"/>
    <property type="project" value="TreeGrafter"/>
</dbReference>
<evidence type="ECO:0000256" key="2">
    <source>
        <dbReference type="SAM" id="Phobius"/>
    </source>
</evidence>
<dbReference type="GO" id="GO:0005886">
    <property type="term" value="C:plasma membrane"/>
    <property type="evidence" value="ECO:0007669"/>
    <property type="project" value="TreeGrafter"/>
</dbReference>
<dbReference type="PANTHER" id="PTHR32361">
    <property type="entry name" value="FERRIC/CUPRIC REDUCTASE TRANSMEMBRANE COMPONENT"/>
    <property type="match status" value="1"/>
</dbReference>
<organism evidence="3 4">
    <name type="scientific">Aspergillus calidoustus</name>
    <dbReference type="NCBI Taxonomy" id="454130"/>
    <lineage>
        <taxon>Eukaryota</taxon>
        <taxon>Fungi</taxon>
        <taxon>Dikarya</taxon>
        <taxon>Ascomycota</taxon>
        <taxon>Pezizomycotina</taxon>
        <taxon>Eurotiomycetes</taxon>
        <taxon>Eurotiomycetidae</taxon>
        <taxon>Eurotiales</taxon>
        <taxon>Aspergillaceae</taxon>
        <taxon>Aspergillus</taxon>
        <taxon>Aspergillus subgen. Nidulantes</taxon>
    </lineage>
</organism>
<proteinExistence type="predicted"/>
<keyword evidence="4" id="KW-1185">Reference proteome</keyword>
<evidence type="ECO:0000313" key="3">
    <source>
        <dbReference type="EMBL" id="CEL07087.1"/>
    </source>
</evidence>
<dbReference type="EMBL" id="CDMC01000008">
    <property type="protein sequence ID" value="CEL07087.1"/>
    <property type="molecule type" value="Genomic_DNA"/>
</dbReference>
<dbReference type="GO" id="GO:0006879">
    <property type="term" value="P:intracellular iron ion homeostasis"/>
    <property type="evidence" value="ECO:0007669"/>
    <property type="project" value="TreeGrafter"/>
</dbReference>
<keyword evidence="2" id="KW-0472">Membrane</keyword>
<protein>
    <recommendedName>
        <fullName evidence="5">FAD-binding FR-type domain-containing protein</fullName>
    </recommendedName>
</protein>
<feature type="transmembrane region" description="Helical" evidence="2">
    <location>
        <begin position="141"/>
        <end position="160"/>
    </location>
</feature>
<feature type="transmembrane region" description="Helical" evidence="2">
    <location>
        <begin position="199"/>
        <end position="220"/>
    </location>
</feature>
<dbReference type="PANTHER" id="PTHR32361:SF26">
    <property type="entry name" value="FAD-BINDING 8 DOMAIN-CONTAINING PROTEIN-RELATED"/>
    <property type="match status" value="1"/>
</dbReference>
<keyword evidence="1" id="KW-0813">Transport</keyword>
<gene>
    <name evidence="3" type="ORF">ASPCAL10251</name>
</gene>
<dbReference type="InterPro" id="IPR039261">
    <property type="entry name" value="FNR_nucleotide-bd"/>
</dbReference>
<dbReference type="OrthoDB" id="4494341at2759"/>
<evidence type="ECO:0000313" key="4">
    <source>
        <dbReference type="Proteomes" id="UP000054771"/>
    </source>
</evidence>
<dbReference type="InterPro" id="IPR051410">
    <property type="entry name" value="Ferric/Cupric_Reductase"/>
</dbReference>
<accession>A0A0U5GBI7</accession>
<feature type="transmembrane region" description="Helical" evidence="2">
    <location>
        <begin position="20"/>
        <end position="38"/>
    </location>
</feature>
<dbReference type="GO" id="GO:0000293">
    <property type="term" value="F:ferric-chelate reductase activity"/>
    <property type="evidence" value="ECO:0007669"/>
    <property type="project" value="TreeGrafter"/>
</dbReference>
<evidence type="ECO:0008006" key="5">
    <source>
        <dbReference type="Google" id="ProtNLM"/>
    </source>
</evidence>
<keyword evidence="2" id="KW-0812">Transmembrane</keyword>
<dbReference type="AlphaFoldDB" id="A0A0U5GBI7"/>
<dbReference type="Gene3D" id="3.40.50.80">
    <property type="entry name" value="Nucleotide-binding domain of ferredoxin-NADP reductase (FNR) module"/>
    <property type="match status" value="1"/>
</dbReference>
<dbReference type="Proteomes" id="UP000054771">
    <property type="component" value="Unassembled WGS sequence"/>
</dbReference>
<feature type="transmembrane region" description="Helical" evidence="2">
    <location>
        <begin position="73"/>
        <end position="92"/>
    </location>
</feature>
<feature type="transmembrane region" description="Helical" evidence="2">
    <location>
        <begin position="104"/>
        <end position="121"/>
    </location>
</feature>
<feature type="transmembrane region" description="Helical" evidence="2">
    <location>
        <begin position="227"/>
        <end position="249"/>
    </location>
</feature>
<keyword evidence="2" id="KW-1133">Transmembrane helix</keyword>
<dbReference type="GO" id="GO:0015677">
    <property type="term" value="P:copper ion import"/>
    <property type="evidence" value="ECO:0007669"/>
    <property type="project" value="TreeGrafter"/>
</dbReference>
<reference evidence="4" key="1">
    <citation type="journal article" date="2016" name="Genome Announc.">
        <title>Draft genome sequences of fungus Aspergillus calidoustus.</title>
        <authorList>
            <person name="Horn F."/>
            <person name="Linde J."/>
            <person name="Mattern D.J."/>
            <person name="Walther G."/>
            <person name="Guthke R."/>
            <person name="Scherlach K."/>
            <person name="Martin K."/>
            <person name="Brakhage A.A."/>
            <person name="Petzke L."/>
            <person name="Valiante V."/>
        </authorList>
    </citation>
    <scope>NUCLEOTIDE SEQUENCE [LARGE SCALE GENOMIC DNA]</scope>
    <source>
        <strain evidence="4">SF006504</strain>
    </source>
</reference>
<dbReference type="OMA" id="FNHPHWV"/>
<dbReference type="STRING" id="454130.A0A0U5GBI7"/>
<name>A0A0U5GBI7_ASPCI</name>